<dbReference type="Proteomes" id="UP000799118">
    <property type="component" value="Unassembled WGS sequence"/>
</dbReference>
<evidence type="ECO:0000313" key="2">
    <source>
        <dbReference type="Proteomes" id="UP000799118"/>
    </source>
</evidence>
<evidence type="ECO:0000313" key="1">
    <source>
        <dbReference type="EMBL" id="KAE9402692.1"/>
    </source>
</evidence>
<dbReference type="EMBL" id="ML769432">
    <property type="protein sequence ID" value="KAE9402692.1"/>
    <property type="molecule type" value="Genomic_DNA"/>
</dbReference>
<dbReference type="AlphaFoldDB" id="A0A6A4HU02"/>
<proteinExistence type="predicted"/>
<gene>
    <name evidence="1" type="ORF">BT96DRAFT_964686</name>
</gene>
<organism evidence="1 2">
    <name type="scientific">Gymnopus androsaceus JB14</name>
    <dbReference type="NCBI Taxonomy" id="1447944"/>
    <lineage>
        <taxon>Eukaryota</taxon>
        <taxon>Fungi</taxon>
        <taxon>Dikarya</taxon>
        <taxon>Basidiomycota</taxon>
        <taxon>Agaricomycotina</taxon>
        <taxon>Agaricomycetes</taxon>
        <taxon>Agaricomycetidae</taxon>
        <taxon>Agaricales</taxon>
        <taxon>Marasmiineae</taxon>
        <taxon>Omphalotaceae</taxon>
        <taxon>Gymnopus</taxon>
    </lineage>
</organism>
<keyword evidence="2" id="KW-1185">Reference proteome</keyword>
<protein>
    <submittedName>
        <fullName evidence="1">Uncharacterized protein</fullName>
    </submittedName>
</protein>
<name>A0A6A4HU02_9AGAR</name>
<accession>A0A6A4HU02</accession>
<reference evidence="1" key="1">
    <citation type="journal article" date="2019" name="Environ. Microbiol.">
        <title>Fungal ecological strategies reflected in gene transcription - a case study of two litter decomposers.</title>
        <authorList>
            <person name="Barbi F."/>
            <person name="Kohler A."/>
            <person name="Barry K."/>
            <person name="Baskaran P."/>
            <person name="Daum C."/>
            <person name="Fauchery L."/>
            <person name="Ihrmark K."/>
            <person name="Kuo A."/>
            <person name="LaButti K."/>
            <person name="Lipzen A."/>
            <person name="Morin E."/>
            <person name="Grigoriev I.V."/>
            <person name="Henrissat B."/>
            <person name="Lindahl B."/>
            <person name="Martin F."/>
        </authorList>
    </citation>
    <scope>NUCLEOTIDE SEQUENCE</scope>
    <source>
        <strain evidence="1">JB14</strain>
    </source>
</reference>
<dbReference type="OrthoDB" id="5366606at2759"/>
<sequence>MAPKEYSLRIQKGITGGFAPPTPSYIATITRPLNSSSLNIEHASRQDGTANLGSFAPKTLGNDAEVNQASAEKLIDELHDILKSLPTEQPPGSEDIYGLDTSIFWGSDDLTWVNGGMGGGGGVTGQPGSSTVQPTTEQKAQFKRAVEIVQDLVGEAILNNPVSI</sequence>